<evidence type="ECO:0000259" key="7">
    <source>
        <dbReference type="SMART" id="SM00382"/>
    </source>
</evidence>
<reference evidence="9" key="2">
    <citation type="submission" date="2025-08" db="UniProtKB">
        <authorList>
            <consortium name="RefSeq"/>
        </authorList>
    </citation>
    <scope>IDENTIFICATION</scope>
    <source>
        <tissue evidence="9">Whole plant</tissue>
    </source>
</reference>
<keyword evidence="3" id="KW-0547">Nucleotide-binding</keyword>
<accession>A0A6P5MDZ3</accession>
<dbReference type="InterPro" id="IPR050905">
    <property type="entry name" value="Plant_NBS-LRR"/>
</dbReference>
<dbReference type="InterPro" id="IPR057135">
    <property type="entry name" value="At4g27190-like_LRR"/>
</dbReference>
<dbReference type="Pfam" id="PF23247">
    <property type="entry name" value="LRR_RPS2"/>
    <property type="match status" value="3"/>
</dbReference>
<dbReference type="GO" id="GO:0005524">
    <property type="term" value="F:ATP binding"/>
    <property type="evidence" value="ECO:0007669"/>
    <property type="project" value="UniProtKB-KW"/>
</dbReference>
<gene>
    <name evidence="9" type="primary">LOC107458573</name>
</gene>
<dbReference type="GO" id="GO:0043531">
    <property type="term" value="F:ADP binding"/>
    <property type="evidence" value="ECO:0007669"/>
    <property type="project" value="InterPro"/>
</dbReference>
<evidence type="ECO:0000256" key="3">
    <source>
        <dbReference type="ARBA" id="ARBA00022741"/>
    </source>
</evidence>
<comment type="similarity">
    <text evidence="1">Belongs to the disease resistance NB-LRR family.</text>
</comment>
<dbReference type="InterPro" id="IPR042197">
    <property type="entry name" value="Apaf_helical"/>
</dbReference>
<keyword evidence="8" id="KW-1185">Reference proteome</keyword>
<feature type="domain" description="AAA+ ATPase" evidence="7">
    <location>
        <begin position="172"/>
        <end position="306"/>
    </location>
</feature>
<reference evidence="8" key="1">
    <citation type="journal article" date="2016" name="Nat. Genet.">
        <title>The genome sequences of Arachis duranensis and Arachis ipaensis, the diploid ancestors of cultivated peanut.</title>
        <authorList>
            <person name="Bertioli D.J."/>
            <person name="Cannon S.B."/>
            <person name="Froenicke L."/>
            <person name="Huang G."/>
            <person name="Farmer A.D."/>
            <person name="Cannon E.K."/>
            <person name="Liu X."/>
            <person name="Gao D."/>
            <person name="Clevenger J."/>
            <person name="Dash S."/>
            <person name="Ren L."/>
            <person name="Moretzsohn M.C."/>
            <person name="Shirasawa K."/>
            <person name="Huang W."/>
            <person name="Vidigal B."/>
            <person name="Abernathy B."/>
            <person name="Chu Y."/>
            <person name="Niederhuth C.E."/>
            <person name="Umale P."/>
            <person name="Araujo A.C."/>
            <person name="Kozik A."/>
            <person name="Kim K.D."/>
            <person name="Burow M.D."/>
            <person name="Varshney R.K."/>
            <person name="Wang X."/>
            <person name="Zhang X."/>
            <person name="Barkley N."/>
            <person name="Guimaraes P.M."/>
            <person name="Isobe S."/>
            <person name="Guo B."/>
            <person name="Liao B."/>
            <person name="Stalker H.T."/>
            <person name="Schmitz R.J."/>
            <person name="Scheffler B.E."/>
            <person name="Leal-Bertioli S.C."/>
            <person name="Xun X."/>
            <person name="Jackson S.A."/>
            <person name="Michelmore R."/>
            <person name="Ozias-Akins P."/>
        </authorList>
    </citation>
    <scope>NUCLEOTIDE SEQUENCE [LARGE SCALE GENOMIC DNA]</scope>
    <source>
        <strain evidence="8">cv. V14167</strain>
    </source>
</reference>
<dbReference type="SUPFAM" id="SSF52540">
    <property type="entry name" value="P-loop containing nucleoside triphosphate hydrolases"/>
    <property type="match status" value="1"/>
</dbReference>
<dbReference type="Gene3D" id="3.80.10.10">
    <property type="entry name" value="Ribonuclease Inhibitor"/>
    <property type="match status" value="4"/>
</dbReference>
<dbReference type="Gene3D" id="1.10.8.430">
    <property type="entry name" value="Helical domain of apoptotic protease-activating factors"/>
    <property type="match status" value="1"/>
</dbReference>
<organism evidence="8 9">
    <name type="scientific">Arachis duranensis</name>
    <name type="common">Wild peanut</name>
    <dbReference type="NCBI Taxonomy" id="130453"/>
    <lineage>
        <taxon>Eukaryota</taxon>
        <taxon>Viridiplantae</taxon>
        <taxon>Streptophyta</taxon>
        <taxon>Embryophyta</taxon>
        <taxon>Tracheophyta</taxon>
        <taxon>Spermatophyta</taxon>
        <taxon>Magnoliopsida</taxon>
        <taxon>eudicotyledons</taxon>
        <taxon>Gunneridae</taxon>
        <taxon>Pentapetalae</taxon>
        <taxon>rosids</taxon>
        <taxon>fabids</taxon>
        <taxon>Fabales</taxon>
        <taxon>Fabaceae</taxon>
        <taxon>Papilionoideae</taxon>
        <taxon>50 kb inversion clade</taxon>
        <taxon>dalbergioids sensu lato</taxon>
        <taxon>Dalbergieae</taxon>
        <taxon>Pterocarpus clade</taxon>
        <taxon>Arachis</taxon>
    </lineage>
</organism>
<evidence type="ECO:0000256" key="4">
    <source>
        <dbReference type="ARBA" id="ARBA00022821"/>
    </source>
</evidence>
<dbReference type="PANTHER" id="PTHR33463:SF203">
    <property type="entry name" value="AAA+ ATPASE DOMAIN-CONTAINING PROTEIN"/>
    <property type="match status" value="1"/>
</dbReference>
<dbReference type="InterPro" id="IPR032675">
    <property type="entry name" value="LRR_dom_sf"/>
</dbReference>
<dbReference type="GO" id="GO:0006952">
    <property type="term" value="P:defense response"/>
    <property type="evidence" value="ECO:0007669"/>
    <property type="project" value="UniProtKB-KW"/>
</dbReference>
<evidence type="ECO:0000256" key="5">
    <source>
        <dbReference type="ARBA" id="ARBA00022840"/>
    </source>
</evidence>
<dbReference type="Gene3D" id="3.40.50.300">
    <property type="entry name" value="P-loop containing nucleotide triphosphate hydrolases"/>
    <property type="match status" value="1"/>
</dbReference>
<evidence type="ECO:0000256" key="1">
    <source>
        <dbReference type="ARBA" id="ARBA00008894"/>
    </source>
</evidence>
<dbReference type="PANTHER" id="PTHR33463">
    <property type="entry name" value="NB-ARC DOMAIN-CONTAINING PROTEIN-RELATED"/>
    <property type="match status" value="1"/>
</dbReference>
<proteinExistence type="inferred from homology"/>
<dbReference type="FunFam" id="3.40.50.300:FF:001091">
    <property type="entry name" value="Probable disease resistance protein At1g61300"/>
    <property type="match status" value="1"/>
</dbReference>
<dbReference type="KEGG" id="adu:107458573"/>
<dbReference type="InterPro" id="IPR027417">
    <property type="entry name" value="P-loop_NTPase"/>
</dbReference>
<evidence type="ECO:0000313" key="8">
    <source>
        <dbReference type="Proteomes" id="UP000515211"/>
    </source>
</evidence>
<dbReference type="Pfam" id="PF00931">
    <property type="entry name" value="NB-ARC"/>
    <property type="match status" value="1"/>
</dbReference>
<protein>
    <submittedName>
        <fullName evidence="9">Probable disease resistance protein At4g27220</fullName>
    </submittedName>
</protein>
<keyword evidence="5" id="KW-0067">ATP-binding</keyword>
<dbReference type="RefSeq" id="XP_020983412.2">
    <property type="nucleotide sequence ID" value="XM_021127753.2"/>
</dbReference>
<dbReference type="SUPFAM" id="SSF52058">
    <property type="entry name" value="L domain-like"/>
    <property type="match status" value="2"/>
</dbReference>
<keyword evidence="6" id="KW-0175">Coiled coil</keyword>
<keyword evidence="4" id="KW-0611">Plant defense</keyword>
<dbReference type="InterPro" id="IPR003593">
    <property type="entry name" value="AAA+_ATPase"/>
</dbReference>
<keyword evidence="2" id="KW-0677">Repeat</keyword>
<feature type="coiled-coil region" evidence="6">
    <location>
        <begin position="33"/>
        <end position="60"/>
    </location>
</feature>
<dbReference type="GeneID" id="107458573"/>
<evidence type="ECO:0000256" key="6">
    <source>
        <dbReference type="SAM" id="Coils"/>
    </source>
</evidence>
<evidence type="ECO:0000256" key="2">
    <source>
        <dbReference type="ARBA" id="ARBA00022737"/>
    </source>
</evidence>
<dbReference type="InterPro" id="IPR055414">
    <property type="entry name" value="LRR_R13L4/SHOC2-like"/>
</dbReference>
<sequence>MEIVTAVAGKVVDLTVVPIGRQLGYLIFYRTDVNKLKTSVEKLKAKIDDTNISVEAAKQNGETTPFPSVQKWIEDAEETVADATALIQKEAQGEGSCLKWPFPNLCKRYSLSREAKKLERDVSNAMLEGKFEKLCYRSRPEMSLPPSSRDYEAMWSRTSTLDEVKQALKNPGMCMVGVYGMGGVGKTTLAKELAWQTEKECLFGVVVMAVITSTPNLRGIQGQLADGLGLKFDSETEEGRAVELRRRIHGEKSILVILDDIWGELDLTKVGVPYGDQHKGCKLVLTGRDLNVLHRMGTQTDFPLGVLSEEESWSLFETMVGDVVRHDSIKPIAVEVAKCCFGLPLLIVTVAKALRKKEDEKYWKDSLKKLRKFDPQRFHKSVYDSLEFSYDCLENEELKSLFMLNGSLVDCFSKSDGSFNTQKLLPFCWGLGLYKDVHTLLEGRNRHHALVNDLIASSLLLDSGTEGVRMHDLVRDVAKLIASRTFPTFDEQEFRNINKWPNKDQLQKYHHIILPHCRISKFPDEKLEYPNLKLFFLQSVVGKLNVPDNFFSGMRGVKVLHFDIGYYAFHPLPSSLRLLANLRSLKLSGHFEGLAMIGELTSLEILELKDKAIKELPKEIGHLTQLRLLNVRRCERLRLIPKNLLSNLKSLEELYMWDCNIKWEAEGSNKSSNNASLYELKNLHKLATLELKVEHGSLLPNDLHNLANLEGFKIIIGSSRNNYMNSYPVWPRSLILKGASTAYILQNDVVKVLLSSAEYLDIYDLECLEDIFPGLHGDGFAELRSMSIRCTGLRCIINSNFNHFQLTFPKLEKLNLDTLNNMKEISHGPFPSHSFHALKSIVVSRCDVLNHIFLWSEIGHLSQLQNMEISECQSMQEIVAGGMLEMKNIVLPQLRSVSLKSLPRLVSFCSVPMTSDDMGFVPVALFDNKVAMPNIETMVLFEINIYKVWDDGLPMHHSFMKNLTSLTVEGCENLITLFPSSVATALQKLHHLKIMSCPSLEQIFDQEEDLENHRSSLEQVMLPNLKIIEVQDLLNLKSLWANHMSPNSLHKLCKMRIMNCPKLINVFPSSVTKRLINLETLLVTKCGELQVIFEIQEPSTVTTSQQQGLPTRLRTLDLSFLPKLKYIWSKDPHGILSFQNLCEVRVFDSQSLEHVFPVSMANETHQFKVLEIYCCGVENIFDKSEFGRLKDAHIEVLTLNSCDHLKNIFPSSVNFQNLDGLYVEWCKELVNIMTPSMAASLTSLRVLNISECDMIEEIIASDHNNNADVVDDGDALSEIAFMKLEKLELSNLRSLKCFCKGTYSFKFPSLHSVTVRYCPMMETFCDGNSKLCAPRLTEVISSRGIYEYDTPQRRWDGDLNTTIRNIFIHKAQARLVA</sequence>
<dbReference type="InterPro" id="IPR002182">
    <property type="entry name" value="NB-ARC"/>
</dbReference>
<dbReference type="SMART" id="SM00382">
    <property type="entry name" value="AAA"/>
    <property type="match status" value="1"/>
</dbReference>
<evidence type="ECO:0000313" key="9">
    <source>
        <dbReference type="RefSeq" id="XP_020983412.2"/>
    </source>
</evidence>
<name>A0A6P5MDZ3_ARADU</name>
<dbReference type="Proteomes" id="UP000515211">
    <property type="component" value="Chromosome 7"/>
</dbReference>
<dbReference type="AlphaFoldDB" id="A0A6P5MDZ3"/>
<dbReference type="PRINTS" id="PR00364">
    <property type="entry name" value="DISEASERSIST"/>
</dbReference>
<dbReference type="Pfam" id="PF23598">
    <property type="entry name" value="LRR_14"/>
    <property type="match status" value="1"/>
</dbReference>